<dbReference type="EC" id="1.1.1.86" evidence="2"/>
<dbReference type="InterPro" id="IPR036291">
    <property type="entry name" value="NAD(P)-bd_dom_sf"/>
</dbReference>
<evidence type="ECO:0000313" key="3">
    <source>
        <dbReference type="Proteomes" id="UP001151582"/>
    </source>
</evidence>
<dbReference type="PROSITE" id="PS51850">
    <property type="entry name" value="KARI_N"/>
    <property type="match status" value="1"/>
</dbReference>
<dbReference type="GO" id="GO:0009097">
    <property type="term" value="P:isoleucine biosynthetic process"/>
    <property type="evidence" value="ECO:0007669"/>
    <property type="project" value="TreeGrafter"/>
</dbReference>
<dbReference type="EMBL" id="JANBQB010001903">
    <property type="protein sequence ID" value="KAJ1969673.1"/>
    <property type="molecule type" value="Genomic_DNA"/>
</dbReference>
<sequence>MNATRNLTTVAGRVANASVSRMTAARCYSVLARASQQAYRAPMATKATAKVTVTTPSYRTLKTLDFGGSKETVYERSDYPKEKLQQIFGKDTMCVLGYGPQGRGQSLNMRDNGLKVIVGTRKDGRSWKQAVEEGWTPGKDLFPIAEACAQGTVIMNLLSDAAQVHLWPTVSKHLTAGKTLYFSHGFGVVYKEETKIVPPKDVDVILAAPK</sequence>
<dbReference type="Gene3D" id="3.40.50.720">
    <property type="entry name" value="NAD(P)-binding Rossmann-like Domain"/>
    <property type="match status" value="1"/>
</dbReference>
<keyword evidence="3" id="KW-1185">Reference proteome</keyword>
<dbReference type="InterPro" id="IPR013023">
    <property type="entry name" value="KARI"/>
</dbReference>
<dbReference type="Proteomes" id="UP001151582">
    <property type="component" value="Unassembled WGS sequence"/>
</dbReference>
<dbReference type="GO" id="GO:0004455">
    <property type="term" value="F:ketol-acid reductoisomerase activity"/>
    <property type="evidence" value="ECO:0007669"/>
    <property type="project" value="UniProtKB-EC"/>
</dbReference>
<dbReference type="AlphaFoldDB" id="A0A9W8EA46"/>
<gene>
    <name evidence="2" type="primary">ILV5</name>
    <name evidence="2" type="ORF">H4R34_006141</name>
</gene>
<protein>
    <submittedName>
        <fullName evidence="2">Bifunctional acetohydroxyacid reductoisomerase</fullName>
        <ecNumber evidence="2">1.1.1.86</ecNumber>
    </submittedName>
</protein>
<evidence type="ECO:0000313" key="2">
    <source>
        <dbReference type="EMBL" id="KAJ1969673.1"/>
    </source>
</evidence>
<dbReference type="GO" id="GO:0009099">
    <property type="term" value="P:L-valine biosynthetic process"/>
    <property type="evidence" value="ECO:0007669"/>
    <property type="project" value="TreeGrafter"/>
</dbReference>
<evidence type="ECO:0000259" key="1">
    <source>
        <dbReference type="PROSITE" id="PS51850"/>
    </source>
</evidence>
<dbReference type="PANTHER" id="PTHR21371">
    <property type="entry name" value="KETOL-ACID REDUCTOISOMERASE, MITOCHONDRIAL"/>
    <property type="match status" value="1"/>
</dbReference>
<dbReference type="Pfam" id="PF07991">
    <property type="entry name" value="KARI_N"/>
    <property type="match status" value="1"/>
</dbReference>
<proteinExistence type="predicted"/>
<name>A0A9W8EA46_9FUNG</name>
<organism evidence="2 3">
    <name type="scientific">Dimargaris verticillata</name>
    <dbReference type="NCBI Taxonomy" id="2761393"/>
    <lineage>
        <taxon>Eukaryota</taxon>
        <taxon>Fungi</taxon>
        <taxon>Fungi incertae sedis</taxon>
        <taxon>Zoopagomycota</taxon>
        <taxon>Kickxellomycotina</taxon>
        <taxon>Dimargaritomycetes</taxon>
        <taxon>Dimargaritales</taxon>
        <taxon>Dimargaritaceae</taxon>
        <taxon>Dimargaris</taxon>
    </lineage>
</organism>
<keyword evidence="2" id="KW-0560">Oxidoreductase</keyword>
<dbReference type="OrthoDB" id="10255643at2759"/>
<dbReference type="SUPFAM" id="SSF51735">
    <property type="entry name" value="NAD(P)-binding Rossmann-fold domains"/>
    <property type="match status" value="1"/>
</dbReference>
<reference evidence="2" key="1">
    <citation type="submission" date="2022-07" db="EMBL/GenBank/DDBJ databases">
        <title>Phylogenomic reconstructions and comparative analyses of Kickxellomycotina fungi.</title>
        <authorList>
            <person name="Reynolds N.K."/>
            <person name="Stajich J.E."/>
            <person name="Barry K."/>
            <person name="Grigoriev I.V."/>
            <person name="Crous P."/>
            <person name="Smith M.E."/>
        </authorList>
    </citation>
    <scope>NUCLEOTIDE SEQUENCE</scope>
    <source>
        <strain evidence="2">RSA 567</strain>
    </source>
</reference>
<accession>A0A9W8EA46</accession>
<dbReference type="PANTHER" id="PTHR21371:SF1">
    <property type="entry name" value="KETOL-ACID REDUCTOISOMERASE, MITOCHONDRIAL"/>
    <property type="match status" value="1"/>
</dbReference>
<comment type="caution">
    <text evidence="2">The sequence shown here is derived from an EMBL/GenBank/DDBJ whole genome shotgun (WGS) entry which is preliminary data.</text>
</comment>
<feature type="domain" description="KARI N-terminal Rossmann" evidence="1">
    <location>
        <begin position="70"/>
        <end position="210"/>
    </location>
</feature>
<feature type="non-terminal residue" evidence="2">
    <location>
        <position position="210"/>
    </location>
</feature>
<dbReference type="GO" id="GO:0005739">
    <property type="term" value="C:mitochondrion"/>
    <property type="evidence" value="ECO:0007669"/>
    <property type="project" value="TreeGrafter"/>
</dbReference>
<dbReference type="InterPro" id="IPR013116">
    <property type="entry name" value="KARI_N"/>
</dbReference>